<keyword evidence="3" id="KW-1185">Reference proteome</keyword>
<dbReference type="PANTHER" id="PTHR36807">
    <property type="entry name" value="PHOSPHOGLYCOLATE PHOSPHATASE"/>
    <property type="match status" value="1"/>
</dbReference>
<evidence type="ECO:0000313" key="3">
    <source>
        <dbReference type="Proteomes" id="UP000283530"/>
    </source>
</evidence>
<keyword evidence="1" id="KW-0472">Membrane</keyword>
<evidence type="ECO:0000256" key="1">
    <source>
        <dbReference type="SAM" id="Phobius"/>
    </source>
</evidence>
<protein>
    <submittedName>
        <fullName evidence="2">DUF3685 domain-containing protein</fullName>
    </submittedName>
</protein>
<organism evidence="2 3">
    <name type="scientific">Cinnamomum micranthum f. kanehirae</name>
    <dbReference type="NCBI Taxonomy" id="337451"/>
    <lineage>
        <taxon>Eukaryota</taxon>
        <taxon>Viridiplantae</taxon>
        <taxon>Streptophyta</taxon>
        <taxon>Embryophyta</taxon>
        <taxon>Tracheophyta</taxon>
        <taxon>Spermatophyta</taxon>
        <taxon>Magnoliopsida</taxon>
        <taxon>Magnoliidae</taxon>
        <taxon>Laurales</taxon>
        <taxon>Lauraceae</taxon>
        <taxon>Cinnamomum</taxon>
    </lineage>
</organism>
<reference evidence="2 3" key="1">
    <citation type="journal article" date="2019" name="Nat. Plants">
        <title>Stout camphor tree genome fills gaps in understanding of flowering plant genome evolution.</title>
        <authorList>
            <person name="Chaw S.M."/>
            <person name="Liu Y.C."/>
            <person name="Wu Y.W."/>
            <person name="Wang H.Y."/>
            <person name="Lin C.I."/>
            <person name="Wu C.S."/>
            <person name="Ke H.M."/>
            <person name="Chang L.Y."/>
            <person name="Hsu C.Y."/>
            <person name="Yang H.T."/>
            <person name="Sudianto E."/>
            <person name="Hsu M.H."/>
            <person name="Wu K.P."/>
            <person name="Wang L.N."/>
            <person name="Leebens-Mack J.H."/>
            <person name="Tsai I.J."/>
        </authorList>
    </citation>
    <scope>NUCLEOTIDE SEQUENCE [LARGE SCALE GENOMIC DNA]</scope>
    <source>
        <strain evidence="3">cv. Chaw 1501</strain>
        <tissue evidence="2">Young leaves</tissue>
    </source>
</reference>
<dbReference type="Proteomes" id="UP000283530">
    <property type="component" value="Unassembled WGS sequence"/>
</dbReference>
<feature type="transmembrane region" description="Helical" evidence="1">
    <location>
        <begin position="493"/>
        <end position="513"/>
    </location>
</feature>
<dbReference type="PANTHER" id="PTHR36807:SF2">
    <property type="entry name" value="PHOSPHOGLYCOLATE PHOSPHATASE"/>
    <property type="match status" value="1"/>
</dbReference>
<dbReference type="InterPro" id="IPR022552">
    <property type="entry name" value="UPF_Ycf55"/>
</dbReference>
<evidence type="ECO:0000313" key="2">
    <source>
        <dbReference type="EMBL" id="RWR81165.1"/>
    </source>
</evidence>
<dbReference type="EMBL" id="QPKB01000003">
    <property type="protein sequence ID" value="RWR81165.1"/>
    <property type="molecule type" value="Genomic_DNA"/>
</dbReference>
<gene>
    <name evidence="2" type="ORF">CKAN_00983600</name>
</gene>
<accession>A0A443NRL2</accession>
<dbReference type="STRING" id="337451.A0A443NRL2"/>
<keyword evidence="1" id="KW-0812">Transmembrane</keyword>
<keyword evidence="1" id="KW-1133">Transmembrane helix</keyword>
<comment type="caution">
    <text evidence="2">The sequence shown here is derived from an EMBL/GenBank/DDBJ whole genome shotgun (WGS) entry which is preliminary data.</text>
</comment>
<dbReference type="AlphaFoldDB" id="A0A443NRL2"/>
<name>A0A443NRL2_9MAGN</name>
<sequence>MAEWAAVPSCKPSCAYLQLQQSCFRPRNFKPQNVYVRIERRKYFGGKYRAVLSLSQDFCELSLPVSATREGRNLTKFSSRCRCLGTLVNPENATPLSWVPVVDQVLLMATVAFAYMAGVIPSEKVRFNARKNLLDQVAHTENSTSSGSAMKSENQTNLYAWDEVKMKLLDALDVIEHDGSLASQAVECENSSSKNPLSLYAISEGPRLRLLWATLQQLQNEVSNISGADEALNGDIWMVLSSETIRGSVQPICLRWLEEELSLENKKQDKAVLTKMFERLKGDDSILKSIKKLGKEDLYADLLFFLRFGSLRPDCHYDCKLLTRHGVEILEDLVINLAEGITSMYLELISVDSNMSSEMSRLDLVLCSLSTRALQRLRNEVALNQWLHQNIESVVSMYEDRFDMFALQTKLLECLNEKETDRLSWWKKIAFHKPTATASPLRYIFIRQMSLPVKRTKELRALSGWRYYFSLFLEFSDITMPLVRAVVAKFSSAVSFFLVCLIGRSLGLIYTGIRQALGWRK</sequence>
<dbReference type="Pfam" id="PF12452">
    <property type="entry name" value="DUF3685"/>
    <property type="match status" value="2"/>
</dbReference>
<dbReference type="OrthoDB" id="2020436at2759"/>
<proteinExistence type="predicted"/>